<evidence type="ECO:0008006" key="9">
    <source>
        <dbReference type="Google" id="ProtNLM"/>
    </source>
</evidence>
<dbReference type="SMART" id="SM01401">
    <property type="entry name" value="Sds3"/>
    <property type="match status" value="1"/>
</dbReference>
<dbReference type="GO" id="GO:0005654">
    <property type="term" value="C:nucleoplasm"/>
    <property type="evidence" value="ECO:0007669"/>
    <property type="project" value="UniProtKB-ARBA"/>
</dbReference>
<dbReference type="InterPro" id="IPR013907">
    <property type="entry name" value="Sds3"/>
</dbReference>
<dbReference type="Pfam" id="PF08598">
    <property type="entry name" value="Sds3"/>
    <property type="match status" value="1"/>
</dbReference>
<proteinExistence type="predicted"/>
<accession>A0A225VLX9</accession>
<keyword evidence="4" id="KW-0804">Transcription</keyword>
<keyword evidence="8" id="KW-1185">Reference proteome</keyword>
<name>A0A225VLX9_9STRA</name>
<keyword evidence="3" id="KW-0805">Transcription regulation</keyword>
<evidence type="ECO:0000256" key="6">
    <source>
        <dbReference type="SAM" id="Coils"/>
    </source>
</evidence>
<feature type="coiled-coil region" evidence="6">
    <location>
        <begin position="9"/>
        <end position="69"/>
    </location>
</feature>
<evidence type="ECO:0000313" key="8">
    <source>
        <dbReference type="Proteomes" id="UP000198211"/>
    </source>
</evidence>
<evidence type="ECO:0000256" key="5">
    <source>
        <dbReference type="ARBA" id="ARBA00023242"/>
    </source>
</evidence>
<dbReference type="AlphaFoldDB" id="A0A225VLX9"/>
<evidence type="ECO:0000256" key="1">
    <source>
        <dbReference type="ARBA" id="ARBA00004123"/>
    </source>
</evidence>
<comment type="subcellular location">
    <subcellularLocation>
        <location evidence="1">Nucleus</location>
    </subcellularLocation>
</comment>
<evidence type="ECO:0000313" key="7">
    <source>
        <dbReference type="EMBL" id="OWZ06355.1"/>
    </source>
</evidence>
<evidence type="ECO:0000256" key="3">
    <source>
        <dbReference type="ARBA" id="ARBA00023015"/>
    </source>
</evidence>
<gene>
    <name evidence="7" type="ORF">PHMEG_00021404</name>
</gene>
<evidence type="ECO:0000256" key="2">
    <source>
        <dbReference type="ARBA" id="ARBA00022491"/>
    </source>
</evidence>
<comment type="caution">
    <text evidence="7">The sequence shown here is derived from an EMBL/GenBank/DDBJ whole genome shotgun (WGS) entry which is preliminary data.</text>
</comment>
<dbReference type="EMBL" id="NBNE01004001">
    <property type="protein sequence ID" value="OWZ06355.1"/>
    <property type="molecule type" value="Genomic_DNA"/>
</dbReference>
<dbReference type="Proteomes" id="UP000198211">
    <property type="component" value="Unassembled WGS sequence"/>
</dbReference>
<dbReference type="GO" id="GO:0010468">
    <property type="term" value="P:regulation of gene expression"/>
    <property type="evidence" value="ECO:0007669"/>
    <property type="project" value="UniProtKB-ARBA"/>
</dbReference>
<protein>
    <recommendedName>
        <fullName evidence="9">Flagellar FliJ protein</fullName>
    </recommendedName>
</protein>
<evidence type="ECO:0000256" key="4">
    <source>
        <dbReference type="ARBA" id="ARBA00023163"/>
    </source>
</evidence>
<dbReference type="OrthoDB" id="75230at2759"/>
<reference evidence="8" key="1">
    <citation type="submission" date="2017-03" db="EMBL/GenBank/DDBJ databases">
        <title>Phytopthora megakarya and P. palmivora, two closely related causual agents of cacao black pod achieved similar genome size and gene model numbers by different mechanisms.</title>
        <authorList>
            <person name="Ali S."/>
            <person name="Shao J."/>
            <person name="Larry D.J."/>
            <person name="Kronmiller B."/>
            <person name="Shen D."/>
            <person name="Strem M.D."/>
            <person name="Melnick R.L."/>
            <person name="Guiltinan M.J."/>
            <person name="Tyler B.M."/>
            <person name="Meinhardt L.W."/>
            <person name="Bailey B.A."/>
        </authorList>
    </citation>
    <scope>NUCLEOTIDE SEQUENCE [LARGE SCALE GENOMIC DNA]</scope>
    <source>
        <strain evidence="8">zdho120</strain>
    </source>
</reference>
<organism evidence="7 8">
    <name type="scientific">Phytophthora megakarya</name>
    <dbReference type="NCBI Taxonomy" id="4795"/>
    <lineage>
        <taxon>Eukaryota</taxon>
        <taxon>Sar</taxon>
        <taxon>Stramenopiles</taxon>
        <taxon>Oomycota</taxon>
        <taxon>Peronosporomycetes</taxon>
        <taxon>Peronosporales</taxon>
        <taxon>Peronosporaceae</taxon>
        <taxon>Phytophthora</taxon>
    </lineage>
</organism>
<sequence>MERRELNVRELLELERQIYQESIDRVLKQQEELSSGVLDDFVRRCRPFEEDRERELQVAKNQLQFSQQDALSLLAFDLQQADDVFRTQKTQLKRKLLEKVKRKRAMIEKRLQLRGKTFAKVIGEAVATSSSENEAEFQLSTLDGGATNT</sequence>
<keyword evidence="2" id="KW-0678">Repressor</keyword>
<keyword evidence="5" id="KW-0539">Nucleus</keyword>
<keyword evidence="6" id="KW-0175">Coiled coil</keyword>